<name>E1YAC4_9BACT</name>
<dbReference type="AlphaFoldDB" id="E1YAC4"/>
<protein>
    <submittedName>
        <fullName evidence="1">Uncharacterized protein</fullName>
    </submittedName>
</protein>
<dbReference type="EMBL" id="FR695866">
    <property type="protein sequence ID" value="CBX27518.1"/>
    <property type="molecule type" value="Genomic_DNA"/>
</dbReference>
<sequence length="65" mass="7594">MFIENGNPVHDGDMMIKTIEDLEGLESPDPTKHGMFAQYLWFCQETRRIFDKYELSKLIPIEGCN</sequence>
<accession>E1YAC4</accession>
<organism evidence="1">
    <name type="scientific">uncultured Desulfobacterium sp</name>
    <dbReference type="NCBI Taxonomy" id="201089"/>
    <lineage>
        <taxon>Bacteria</taxon>
        <taxon>Pseudomonadati</taxon>
        <taxon>Thermodesulfobacteriota</taxon>
        <taxon>Desulfobacteria</taxon>
        <taxon>Desulfobacterales</taxon>
        <taxon>Desulfobacteriaceae</taxon>
        <taxon>Desulfobacterium</taxon>
        <taxon>environmental samples</taxon>
    </lineage>
</organism>
<proteinExistence type="predicted"/>
<evidence type="ECO:0000313" key="1">
    <source>
        <dbReference type="EMBL" id="CBX27518.1"/>
    </source>
</evidence>
<reference evidence="1" key="1">
    <citation type="journal article" date="2011" name="Environ. Microbiol.">
        <title>Genomic insights into the metabolic potential of the polycyclic aromatic hydrocarbon degrading sulfate-reducing Deltaproteobacterium N47.</title>
        <authorList>
            <person name="Bergmann F."/>
            <person name="Selesi D."/>
            <person name="Weinmaier T."/>
            <person name="Tischler P."/>
            <person name="Rattei T."/>
            <person name="Meckenstock R.U."/>
        </authorList>
    </citation>
    <scope>NUCLEOTIDE SEQUENCE</scope>
</reference>
<gene>
    <name evidence="1" type="ORF">N47_H23400</name>
</gene>